<feature type="region of interest" description="Disordered" evidence="6">
    <location>
        <begin position="142"/>
        <end position="174"/>
    </location>
</feature>
<gene>
    <name evidence="7" type="ORF">B0A54_13598</name>
</gene>
<protein>
    <submittedName>
        <fullName evidence="7">Uncharacterized protein</fullName>
    </submittedName>
</protein>
<feature type="compositionally biased region" description="Polar residues" evidence="6">
    <location>
        <begin position="26"/>
        <end position="35"/>
    </location>
</feature>
<evidence type="ECO:0000256" key="4">
    <source>
        <dbReference type="ARBA" id="ARBA00022490"/>
    </source>
</evidence>
<organism evidence="7 8">
    <name type="scientific">Friedmanniomyces endolithicus</name>
    <dbReference type="NCBI Taxonomy" id="329885"/>
    <lineage>
        <taxon>Eukaryota</taxon>
        <taxon>Fungi</taxon>
        <taxon>Dikarya</taxon>
        <taxon>Ascomycota</taxon>
        <taxon>Pezizomycotina</taxon>
        <taxon>Dothideomycetes</taxon>
        <taxon>Dothideomycetidae</taxon>
        <taxon>Mycosphaerellales</taxon>
        <taxon>Teratosphaeriaceae</taxon>
        <taxon>Friedmanniomyces</taxon>
    </lineage>
</organism>
<feature type="compositionally biased region" description="Low complexity" evidence="6">
    <location>
        <begin position="146"/>
        <end position="164"/>
    </location>
</feature>
<evidence type="ECO:0000256" key="6">
    <source>
        <dbReference type="SAM" id="MobiDB-lite"/>
    </source>
</evidence>
<reference evidence="7 8" key="1">
    <citation type="submission" date="2017-03" db="EMBL/GenBank/DDBJ databases">
        <title>Genomes of endolithic fungi from Antarctica.</title>
        <authorList>
            <person name="Coleine C."/>
            <person name="Masonjones S."/>
            <person name="Stajich J.E."/>
        </authorList>
    </citation>
    <scope>NUCLEOTIDE SEQUENCE [LARGE SCALE GENOMIC DNA]</scope>
    <source>
        <strain evidence="7 8">CCFEE 5311</strain>
    </source>
</reference>
<evidence type="ECO:0000256" key="5">
    <source>
        <dbReference type="ARBA" id="ARBA00023242"/>
    </source>
</evidence>
<comment type="caution">
    <text evidence="7">The sequence shown here is derived from an EMBL/GenBank/DDBJ whole genome shotgun (WGS) entry which is preliminary data.</text>
</comment>
<dbReference type="OrthoDB" id="4072855at2759"/>
<keyword evidence="5" id="KW-0539">Nucleus</keyword>
<dbReference type="AlphaFoldDB" id="A0A4U0UG46"/>
<dbReference type="Pfam" id="PF08591">
    <property type="entry name" value="RNR_inhib"/>
    <property type="match status" value="1"/>
</dbReference>
<evidence type="ECO:0000256" key="3">
    <source>
        <dbReference type="ARBA" id="ARBA00005459"/>
    </source>
</evidence>
<comment type="subcellular location">
    <subcellularLocation>
        <location evidence="2">Cytoplasm</location>
    </subcellularLocation>
    <subcellularLocation>
        <location evidence="1">Nucleus</location>
    </subcellularLocation>
</comment>
<evidence type="ECO:0000256" key="1">
    <source>
        <dbReference type="ARBA" id="ARBA00004123"/>
    </source>
</evidence>
<accession>A0A4U0UG46</accession>
<sequence length="240" mass="25439">MAAATSSHVRKRQYQPSIKSYFSDHTGVSQTSRSPLSPPLDAATQASLLSVGMRVRKSVPEGYKTHKTVGLEGFPFPSTAPAIASAPLRSSHNDTAAISRGLMPFCGLHKTGGLAYQPQAYMPSSSAPAAAGGGHAYGKADTPGLTSSQHTISSTQSSFTSLASPGSVPSKKRTFEEEMEDDLDVYFDEVDAVDSAMAVRVIAKPKASLRRVATDEHMQATDGQDFDDAVFLAPMELDEV</sequence>
<dbReference type="PANTHER" id="PTHR28081:SF1">
    <property type="entry name" value="DAMAGE-REGULATED IMPORT FACILITATOR 1"/>
    <property type="match status" value="1"/>
</dbReference>
<dbReference type="EMBL" id="NAJP01000079">
    <property type="protein sequence ID" value="TKA34543.1"/>
    <property type="molecule type" value="Genomic_DNA"/>
</dbReference>
<dbReference type="GO" id="GO:0008104">
    <property type="term" value="P:intracellular protein localization"/>
    <property type="evidence" value="ECO:0007669"/>
    <property type="project" value="TreeGrafter"/>
</dbReference>
<evidence type="ECO:0000256" key="2">
    <source>
        <dbReference type="ARBA" id="ARBA00004496"/>
    </source>
</evidence>
<dbReference type="InterPro" id="IPR013900">
    <property type="entry name" value="RNR_inhibitor"/>
</dbReference>
<dbReference type="PANTHER" id="PTHR28081">
    <property type="entry name" value="DAMAGE-REGULATED IMPORT FACILITATOR 1-RELATED"/>
    <property type="match status" value="1"/>
</dbReference>
<dbReference type="GO" id="GO:1990846">
    <property type="term" value="F:ribonucleoside-diphosphate reductase inhibitor activity"/>
    <property type="evidence" value="ECO:0007669"/>
    <property type="project" value="TreeGrafter"/>
</dbReference>
<dbReference type="Proteomes" id="UP000310066">
    <property type="component" value="Unassembled WGS sequence"/>
</dbReference>
<dbReference type="GO" id="GO:0005634">
    <property type="term" value="C:nucleus"/>
    <property type="evidence" value="ECO:0007669"/>
    <property type="project" value="UniProtKB-SubCell"/>
</dbReference>
<comment type="similarity">
    <text evidence="3">Belongs to the DIF1/spd1 family.</text>
</comment>
<proteinExistence type="inferred from homology"/>
<name>A0A4U0UG46_9PEZI</name>
<evidence type="ECO:0000313" key="7">
    <source>
        <dbReference type="EMBL" id="TKA34543.1"/>
    </source>
</evidence>
<keyword evidence="4" id="KW-0963">Cytoplasm</keyword>
<dbReference type="GO" id="GO:0005737">
    <property type="term" value="C:cytoplasm"/>
    <property type="evidence" value="ECO:0007669"/>
    <property type="project" value="UniProtKB-SubCell"/>
</dbReference>
<feature type="region of interest" description="Disordered" evidence="6">
    <location>
        <begin position="1"/>
        <end position="40"/>
    </location>
</feature>
<evidence type="ECO:0000313" key="8">
    <source>
        <dbReference type="Proteomes" id="UP000310066"/>
    </source>
</evidence>